<feature type="domain" description="D-isomer specific 2-hydroxyacid dehydrogenase NAD-binding" evidence="6">
    <location>
        <begin position="110"/>
        <end position="286"/>
    </location>
</feature>
<dbReference type="SUPFAM" id="SSF51735">
    <property type="entry name" value="NAD(P)-binding Rossmann-fold domains"/>
    <property type="match status" value="1"/>
</dbReference>
<dbReference type="GO" id="GO:0016616">
    <property type="term" value="F:oxidoreductase activity, acting on the CH-OH group of donors, NAD or NADP as acceptor"/>
    <property type="evidence" value="ECO:0007669"/>
    <property type="project" value="InterPro"/>
</dbReference>
<dbReference type="GO" id="GO:0051287">
    <property type="term" value="F:NAD binding"/>
    <property type="evidence" value="ECO:0007669"/>
    <property type="project" value="InterPro"/>
</dbReference>
<keyword evidence="3" id="KW-0520">NAD</keyword>
<dbReference type="InterPro" id="IPR006139">
    <property type="entry name" value="D-isomer_2_OHA_DH_cat_dom"/>
</dbReference>
<evidence type="ECO:0000313" key="7">
    <source>
        <dbReference type="EMBL" id="BBI35033.1"/>
    </source>
</evidence>
<evidence type="ECO:0000313" key="8">
    <source>
        <dbReference type="Proteomes" id="UP000289856"/>
    </source>
</evidence>
<dbReference type="Gene3D" id="3.40.50.720">
    <property type="entry name" value="NAD(P)-binding Rossmann-like Domain"/>
    <property type="match status" value="2"/>
</dbReference>
<evidence type="ECO:0000256" key="4">
    <source>
        <dbReference type="RuleBase" id="RU003719"/>
    </source>
</evidence>
<evidence type="ECO:0000259" key="5">
    <source>
        <dbReference type="Pfam" id="PF00389"/>
    </source>
</evidence>
<sequence length="322" mass="35186">MMAYTVVVTDSGFPDLNQERAVLEPLGFQFVTGQATSSAEVARLCIDADAVLTQWAPIDAEAIRAMRKCKIIVRYGIGVDNVDLQAAKECGIPVVNVPDYAIEEVADHALTLLLGIVRKLPQVAGRVRAGIWEIAPCRPIVGLQGRRLGLAGFGNIARAVARRAQAFGIEVAAYDPFLGDDIFYKHGVRHVGWDELIGQSDFISVHLPLTAQTRHTFNKETFERMKHSAFLVNTSRGGVISTEDLADALHAGKIAGAALDVLEEEPIQPGNRLLELDSCIVTSHMAWYSEASLLKLQHYAALEIERIFTGQRPKHIVNGVDV</sequence>
<evidence type="ECO:0000256" key="2">
    <source>
        <dbReference type="ARBA" id="ARBA00023002"/>
    </source>
</evidence>
<dbReference type="KEGG" id="cohn:KCTCHS21_44320"/>
<evidence type="ECO:0000259" key="6">
    <source>
        <dbReference type="Pfam" id="PF02826"/>
    </source>
</evidence>
<dbReference type="Proteomes" id="UP000289856">
    <property type="component" value="Chromosome"/>
</dbReference>
<keyword evidence="8" id="KW-1185">Reference proteome</keyword>
<dbReference type="CDD" id="cd05299">
    <property type="entry name" value="CtBP_dh"/>
    <property type="match status" value="1"/>
</dbReference>
<reference evidence="7 8" key="1">
    <citation type="submission" date="2019-01" db="EMBL/GenBank/DDBJ databases">
        <title>Complete genome sequence of Cohnella hallensis HS21 isolated from Korean fir (Abies koreana) rhizospheric soil.</title>
        <authorList>
            <person name="Jiang L."/>
            <person name="Kang S.W."/>
            <person name="Kim S."/>
            <person name="Jung J."/>
            <person name="Kim C.Y."/>
            <person name="Kim D.H."/>
            <person name="Kim S.W."/>
            <person name="Lee J."/>
        </authorList>
    </citation>
    <scope>NUCLEOTIDE SEQUENCE [LARGE SCALE GENOMIC DNA]</scope>
    <source>
        <strain evidence="7 8">HS21</strain>
    </source>
</reference>
<proteinExistence type="inferred from homology"/>
<dbReference type="InterPro" id="IPR036291">
    <property type="entry name" value="NAD(P)-bd_dom_sf"/>
</dbReference>
<name>A0A3T1DAD3_9BACL</name>
<organism evidence="7 8">
    <name type="scientific">Cohnella abietis</name>
    <dbReference type="NCBI Taxonomy" id="2507935"/>
    <lineage>
        <taxon>Bacteria</taxon>
        <taxon>Bacillati</taxon>
        <taxon>Bacillota</taxon>
        <taxon>Bacilli</taxon>
        <taxon>Bacillales</taxon>
        <taxon>Paenibacillaceae</taxon>
        <taxon>Cohnella</taxon>
    </lineage>
</organism>
<dbReference type="RefSeq" id="WP_130613359.1">
    <property type="nucleotide sequence ID" value="NZ_AP019400.1"/>
</dbReference>
<dbReference type="PANTHER" id="PTHR43761:SF1">
    <property type="entry name" value="D-ISOMER SPECIFIC 2-HYDROXYACID DEHYDROGENASE CATALYTIC DOMAIN-CONTAINING PROTEIN-RELATED"/>
    <property type="match status" value="1"/>
</dbReference>
<keyword evidence="2 4" id="KW-0560">Oxidoreductase</keyword>
<dbReference type="GO" id="GO:0003714">
    <property type="term" value="F:transcription corepressor activity"/>
    <property type="evidence" value="ECO:0007669"/>
    <property type="project" value="InterPro"/>
</dbReference>
<dbReference type="InterPro" id="IPR043322">
    <property type="entry name" value="CtBP"/>
</dbReference>
<dbReference type="Pfam" id="PF00389">
    <property type="entry name" value="2-Hacid_dh"/>
    <property type="match status" value="1"/>
</dbReference>
<evidence type="ECO:0000256" key="3">
    <source>
        <dbReference type="ARBA" id="ARBA00023027"/>
    </source>
</evidence>
<dbReference type="AlphaFoldDB" id="A0A3T1DAD3"/>
<accession>A0A3T1DAD3</accession>
<protein>
    <submittedName>
        <fullName evidence="7">Dehydrogenase</fullName>
    </submittedName>
</protein>
<dbReference type="OrthoDB" id="9805416at2"/>
<comment type="similarity">
    <text evidence="1 4">Belongs to the D-isomer specific 2-hydroxyacid dehydrogenase family.</text>
</comment>
<dbReference type="InterPro" id="IPR006140">
    <property type="entry name" value="D-isomer_DH_NAD-bd"/>
</dbReference>
<dbReference type="EMBL" id="AP019400">
    <property type="protein sequence ID" value="BBI35033.1"/>
    <property type="molecule type" value="Genomic_DNA"/>
</dbReference>
<dbReference type="SUPFAM" id="SSF52283">
    <property type="entry name" value="Formate/glycerate dehydrogenase catalytic domain-like"/>
    <property type="match status" value="1"/>
</dbReference>
<dbReference type="PANTHER" id="PTHR43761">
    <property type="entry name" value="D-ISOMER SPECIFIC 2-HYDROXYACID DEHYDROGENASE FAMILY PROTEIN (AFU_ORTHOLOGUE AFUA_1G13630)"/>
    <property type="match status" value="1"/>
</dbReference>
<evidence type="ECO:0000256" key="1">
    <source>
        <dbReference type="ARBA" id="ARBA00005854"/>
    </source>
</evidence>
<gene>
    <name evidence="7" type="ORF">KCTCHS21_44320</name>
</gene>
<dbReference type="FunFam" id="3.40.50.720:FF:000203">
    <property type="entry name" value="D-3-phosphoglycerate dehydrogenase (SerA)"/>
    <property type="match status" value="1"/>
</dbReference>
<dbReference type="InterPro" id="IPR050418">
    <property type="entry name" value="D-iso_2-hydroxyacid_DH_PdxB"/>
</dbReference>
<dbReference type="Pfam" id="PF02826">
    <property type="entry name" value="2-Hacid_dh_C"/>
    <property type="match status" value="1"/>
</dbReference>
<feature type="domain" description="D-isomer specific 2-hydroxyacid dehydrogenase catalytic" evidence="5">
    <location>
        <begin position="27"/>
        <end position="318"/>
    </location>
</feature>